<dbReference type="EMBL" id="CM023471">
    <property type="protein sequence ID" value="KAH7966609.1"/>
    <property type="molecule type" value="Genomic_DNA"/>
</dbReference>
<sequence>MFFKYYRMSPDKFDFLYRLVMNDLIRQFLCREPLCPEERLAITIRRIVKNAFVILVARWRVLLGRLNLLPSNATHVVLACCALHNFLCSTSKATYSPPGYVDGEDCYGNVNPGQWRKEAQVNELCDLEGTSSRNYTVDAAQTRNLFAKYFMAEGAVPWQWAHTYLPTPCNA</sequence>
<comment type="caution">
    <text evidence="1">The sequence shown here is derived from an EMBL/GenBank/DDBJ whole genome shotgun (WGS) entry which is preliminary data.</text>
</comment>
<proteinExistence type="predicted"/>
<organism evidence="1 2">
    <name type="scientific">Dermacentor silvarum</name>
    <name type="common">Tick</name>
    <dbReference type="NCBI Taxonomy" id="543639"/>
    <lineage>
        <taxon>Eukaryota</taxon>
        <taxon>Metazoa</taxon>
        <taxon>Ecdysozoa</taxon>
        <taxon>Arthropoda</taxon>
        <taxon>Chelicerata</taxon>
        <taxon>Arachnida</taxon>
        <taxon>Acari</taxon>
        <taxon>Parasitiformes</taxon>
        <taxon>Ixodida</taxon>
        <taxon>Ixodoidea</taxon>
        <taxon>Ixodidae</taxon>
        <taxon>Rhipicephalinae</taxon>
        <taxon>Dermacentor</taxon>
    </lineage>
</organism>
<keyword evidence="2" id="KW-1185">Reference proteome</keyword>
<protein>
    <submittedName>
        <fullName evidence="1">Uncharacterized protein</fullName>
    </submittedName>
</protein>
<evidence type="ECO:0000313" key="1">
    <source>
        <dbReference type="EMBL" id="KAH7966609.1"/>
    </source>
</evidence>
<gene>
    <name evidence="1" type="ORF">HPB49_018005</name>
</gene>
<evidence type="ECO:0000313" key="2">
    <source>
        <dbReference type="Proteomes" id="UP000821865"/>
    </source>
</evidence>
<accession>A0ACB8DEV3</accession>
<name>A0ACB8DEV3_DERSI</name>
<reference evidence="1" key="1">
    <citation type="submission" date="2020-05" db="EMBL/GenBank/DDBJ databases">
        <title>Large-scale comparative analyses of tick genomes elucidate their genetic diversity and vector capacities.</title>
        <authorList>
            <person name="Jia N."/>
            <person name="Wang J."/>
            <person name="Shi W."/>
            <person name="Du L."/>
            <person name="Sun Y."/>
            <person name="Zhan W."/>
            <person name="Jiang J."/>
            <person name="Wang Q."/>
            <person name="Zhang B."/>
            <person name="Ji P."/>
            <person name="Sakyi L.B."/>
            <person name="Cui X."/>
            <person name="Yuan T."/>
            <person name="Jiang B."/>
            <person name="Yang W."/>
            <person name="Lam T.T.-Y."/>
            <person name="Chang Q."/>
            <person name="Ding S."/>
            <person name="Wang X."/>
            <person name="Zhu J."/>
            <person name="Ruan X."/>
            <person name="Zhao L."/>
            <person name="Wei J."/>
            <person name="Que T."/>
            <person name="Du C."/>
            <person name="Cheng J."/>
            <person name="Dai P."/>
            <person name="Han X."/>
            <person name="Huang E."/>
            <person name="Gao Y."/>
            <person name="Liu J."/>
            <person name="Shao H."/>
            <person name="Ye R."/>
            <person name="Li L."/>
            <person name="Wei W."/>
            <person name="Wang X."/>
            <person name="Wang C."/>
            <person name="Yang T."/>
            <person name="Huo Q."/>
            <person name="Li W."/>
            <person name="Guo W."/>
            <person name="Chen H."/>
            <person name="Zhou L."/>
            <person name="Ni X."/>
            <person name="Tian J."/>
            <person name="Zhou Y."/>
            <person name="Sheng Y."/>
            <person name="Liu T."/>
            <person name="Pan Y."/>
            <person name="Xia L."/>
            <person name="Li J."/>
            <person name="Zhao F."/>
            <person name="Cao W."/>
        </authorList>
    </citation>
    <scope>NUCLEOTIDE SEQUENCE</scope>
    <source>
        <strain evidence="1">Dsil-2018</strain>
    </source>
</reference>
<dbReference type="Proteomes" id="UP000821865">
    <property type="component" value="Chromosome 2"/>
</dbReference>